<evidence type="ECO:0000256" key="3">
    <source>
        <dbReference type="ARBA" id="ARBA00022989"/>
    </source>
</evidence>
<organism evidence="7 8">
    <name type="scientific">Dreissena polymorpha</name>
    <name type="common">Zebra mussel</name>
    <name type="synonym">Mytilus polymorpha</name>
    <dbReference type="NCBI Taxonomy" id="45954"/>
    <lineage>
        <taxon>Eukaryota</taxon>
        <taxon>Metazoa</taxon>
        <taxon>Spiralia</taxon>
        <taxon>Lophotrochozoa</taxon>
        <taxon>Mollusca</taxon>
        <taxon>Bivalvia</taxon>
        <taxon>Autobranchia</taxon>
        <taxon>Heteroconchia</taxon>
        <taxon>Euheterodonta</taxon>
        <taxon>Imparidentia</taxon>
        <taxon>Neoheterodontei</taxon>
        <taxon>Myida</taxon>
        <taxon>Dreissenoidea</taxon>
        <taxon>Dreissenidae</taxon>
        <taxon>Dreissena</taxon>
    </lineage>
</organism>
<evidence type="ECO:0000313" key="8">
    <source>
        <dbReference type="Proteomes" id="UP000828390"/>
    </source>
</evidence>
<dbReference type="GO" id="GO:0055085">
    <property type="term" value="P:transmembrane transport"/>
    <property type="evidence" value="ECO:0007669"/>
    <property type="project" value="InterPro"/>
</dbReference>
<evidence type="ECO:0000256" key="5">
    <source>
        <dbReference type="SAM" id="Phobius"/>
    </source>
</evidence>
<keyword evidence="4 5" id="KW-0472">Membrane</keyword>
<dbReference type="Proteomes" id="UP000828390">
    <property type="component" value="Unassembled WGS sequence"/>
</dbReference>
<protein>
    <recommendedName>
        <fullName evidence="6">SLC26A/SulP transporter domain-containing protein</fullName>
    </recommendedName>
</protein>
<evidence type="ECO:0000259" key="6">
    <source>
        <dbReference type="Pfam" id="PF00916"/>
    </source>
</evidence>
<evidence type="ECO:0000256" key="4">
    <source>
        <dbReference type="ARBA" id="ARBA00023136"/>
    </source>
</evidence>
<feature type="domain" description="SLC26A/SulP transporter" evidence="6">
    <location>
        <begin position="5"/>
        <end position="76"/>
    </location>
</feature>
<dbReference type="EMBL" id="JAIWYP010000004">
    <property type="protein sequence ID" value="KAH3838296.1"/>
    <property type="molecule type" value="Genomic_DNA"/>
</dbReference>
<dbReference type="InterPro" id="IPR011547">
    <property type="entry name" value="SLC26A/SulP_dom"/>
</dbReference>
<keyword evidence="2 5" id="KW-0812">Transmembrane</keyword>
<evidence type="ECO:0000313" key="7">
    <source>
        <dbReference type="EMBL" id="KAH3838296.1"/>
    </source>
</evidence>
<dbReference type="Pfam" id="PF00916">
    <property type="entry name" value="Sulfate_transp"/>
    <property type="match status" value="1"/>
</dbReference>
<dbReference type="PANTHER" id="PTHR11814">
    <property type="entry name" value="SULFATE TRANSPORTER"/>
    <property type="match status" value="1"/>
</dbReference>
<comment type="subcellular location">
    <subcellularLocation>
        <location evidence="1">Membrane</location>
        <topology evidence="1">Multi-pass membrane protein</topology>
    </subcellularLocation>
</comment>
<sequence length="126" mass="13892">MSLQDGAGGKTQIASLISAGLVLIIILWLGSLFTNLPNCALASIILVAIRGLFLQLLDIPKVWRTSRYDCFIFVVTYVVTALVHIDMGLLVGIMFAFFTVVLRTQVGKPMHLATVSDEKVYMDPKY</sequence>
<feature type="transmembrane region" description="Helical" evidence="5">
    <location>
        <begin position="40"/>
        <end position="59"/>
    </location>
</feature>
<evidence type="ECO:0000256" key="1">
    <source>
        <dbReference type="ARBA" id="ARBA00004141"/>
    </source>
</evidence>
<feature type="transmembrane region" description="Helical" evidence="5">
    <location>
        <begin position="71"/>
        <end position="102"/>
    </location>
</feature>
<reference evidence="7" key="1">
    <citation type="journal article" date="2019" name="bioRxiv">
        <title>The Genome of the Zebra Mussel, Dreissena polymorpha: A Resource for Invasive Species Research.</title>
        <authorList>
            <person name="McCartney M.A."/>
            <person name="Auch B."/>
            <person name="Kono T."/>
            <person name="Mallez S."/>
            <person name="Zhang Y."/>
            <person name="Obille A."/>
            <person name="Becker A."/>
            <person name="Abrahante J.E."/>
            <person name="Garbe J."/>
            <person name="Badalamenti J.P."/>
            <person name="Herman A."/>
            <person name="Mangelson H."/>
            <person name="Liachko I."/>
            <person name="Sullivan S."/>
            <person name="Sone E.D."/>
            <person name="Koren S."/>
            <person name="Silverstein K.A.T."/>
            <person name="Beckman K.B."/>
            <person name="Gohl D.M."/>
        </authorList>
    </citation>
    <scope>NUCLEOTIDE SEQUENCE</scope>
    <source>
        <strain evidence="7">Duluth1</strain>
        <tissue evidence="7">Whole animal</tissue>
    </source>
</reference>
<gene>
    <name evidence="7" type="ORF">DPMN_111704</name>
</gene>
<evidence type="ECO:0000256" key="2">
    <source>
        <dbReference type="ARBA" id="ARBA00022692"/>
    </source>
</evidence>
<name>A0A9D4KES7_DREPO</name>
<dbReference type="GO" id="GO:0016020">
    <property type="term" value="C:membrane"/>
    <property type="evidence" value="ECO:0007669"/>
    <property type="project" value="UniProtKB-SubCell"/>
</dbReference>
<proteinExistence type="predicted"/>
<dbReference type="AlphaFoldDB" id="A0A9D4KES7"/>
<comment type="caution">
    <text evidence="7">The sequence shown here is derived from an EMBL/GenBank/DDBJ whole genome shotgun (WGS) entry which is preliminary data.</text>
</comment>
<dbReference type="InterPro" id="IPR001902">
    <property type="entry name" value="SLC26A/SulP_fam"/>
</dbReference>
<accession>A0A9D4KES7</accession>
<feature type="transmembrane region" description="Helical" evidence="5">
    <location>
        <begin position="12"/>
        <end position="34"/>
    </location>
</feature>
<keyword evidence="3 5" id="KW-1133">Transmembrane helix</keyword>
<reference evidence="7" key="2">
    <citation type="submission" date="2020-11" db="EMBL/GenBank/DDBJ databases">
        <authorList>
            <person name="McCartney M.A."/>
            <person name="Auch B."/>
            <person name="Kono T."/>
            <person name="Mallez S."/>
            <person name="Becker A."/>
            <person name="Gohl D.M."/>
            <person name="Silverstein K.A.T."/>
            <person name="Koren S."/>
            <person name="Bechman K.B."/>
            <person name="Herman A."/>
            <person name="Abrahante J.E."/>
            <person name="Garbe J."/>
        </authorList>
    </citation>
    <scope>NUCLEOTIDE SEQUENCE</scope>
    <source>
        <strain evidence="7">Duluth1</strain>
        <tissue evidence="7">Whole animal</tissue>
    </source>
</reference>
<keyword evidence="8" id="KW-1185">Reference proteome</keyword>